<name>A0A2I9CST1_9DEIO</name>
<dbReference type="EMBL" id="BFAG01000002">
    <property type="protein sequence ID" value="GBF04763.1"/>
    <property type="molecule type" value="Genomic_DNA"/>
</dbReference>
<accession>A0A2I9CST1</accession>
<comment type="caution">
    <text evidence="1">The sequence shown here is derived from an EMBL/GenBank/DDBJ whole genome shotgun (WGS) entry which is preliminary data.</text>
</comment>
<organism evidence="1 2">
    <name type="scientific">Deinococcus aerius</name>
    <dbReference type="NCBI Taxonomy" id="200253"/>
    <lineage>
        <taxon>Bacteria</taxon>
        <taxon>Thermotogati</taxon>
        <taxon>Deinococcota</taxon>
        <taxon>Deinococci</taxon>
        <taxon>Deinococcales</taxon>
        <taxon>Deinococcaceae</taxon>
        <taxon>Deinococcus</taxon>
    </lineage>
</organism>
<protein>
    <submittedName>
        <fullName evidence="1">Uncharacterized protein</fullName>
    </submittedName>
</protein>
<evidence type="ECO:0000313" key="2">
    <source>
        <dbReference type="Proteomes" id="UP000236569"/>
    </source>
</evidence>
<proteinExistence type="predicted"/>
<dbReference type="Proteomes" id="UP000236569">
    <property type="component" value="Unassembled WGS sequence"/>
</dbReference>
<dbReference type="AlphaFoldDB" id="A0A2I9CST1"/>
<keyword evidence="2" id="KW-1185">Reference proteome</keyword>
<gene>
    <name evidence="1" type="ORF">DAERI_020360</name>
</gene>
<evidence type="ECO:0000313" key="1">
    <source>
        <dbReference type="EMBL" id="GBF04763.1"/>
    </source>
</evidence>
<sequence>MSTRLLRITRPAPLLPTECALQSEDELSSHLRAHVVAFTAAPEAQALARALWSQGEVRDSLTRTHYLCREATGELTACPHCDQAVPEVVHGGVKSAWCSCRQGEWL</sequence>
<reference evidence="2" key="1">
    <citation type="submission" date="2018-01" db="EMBL/GenBank/DDBJ databases">
        <title>Draft Genome Sequence of the Radioresistant Bacterium Deinococcus aerius TR0125, Isolated from the Higher Atmosphere above Japan.</title>
        <authorList>
            <person name="Satoh K."/>
            <person name="Arai H."/>
            <person name="Sanzen T."/>
            <person name="Kawaguchi Y."/>
            <person name="Hayashi H."/>
            <person name="Yokobori S."/>
            <person name="Yamagishi A."/>
            <person name="Oono Y."/>
            <person name="Narumi I."/>
        </authorList>
    </citation>
    <scope>NUCLEOTIDE SEQUENCE [LARGE SCALE GENOMIC DNA]</scope>
    <source>
        <strain evidence="2">TR0125</strain>
    </source>
</reference>